<organism evidence="1 2">
    <name type="scientific">Candidatus Desulfovibrio intestinipullorum</name>
    <dbReference type="NCBI Taxonomy" id="2838536"/>
    <lineage>
        <taxon>Bacteria</taxon>
        <taxon>Pseudomonadati</taxon>
        <taxon>Thermodesulfobacteriota</taxon>
        <taxon>Desulfovibrionia</taxon>
        <taxon>Desulfovibrionales</taxon>
        <taxon>Desulfovibrionaceae</taxon>
        <taxon>Desulfovibrio</taxon>
    </lineage>
</organism>
<dbReference type="Proteomes" id="UP000886752">
    <property type="component" value="Unassembled WGS sequence"/>
</dbReference>
<reference evidence="1" key="1">
    <citation type="journal article" date="2021" name="PeerJ">
        <title>Extensive microbial diversity within the chicken gut microbiome revealed by metagenomics and culture.</title>
        <authorList>
            <person name="Gilroy R."/>
            <person name="Ravi A."/>
            <person name="Getino M."/>
            <person name="Pursley I."/>
            <person name="Horton D.L."/>
            <person name="Alikhan N.F."/>
            <person name="Baker D."/>
            <person name="Gharbi K."/>
            <person name="Hall N."/>
            <person name="Watson M."/>
            <person name="Adriaenssens E.M."/>
            <person name="Foster-Nyarko E."/>
            <person name="Jarju S."/>
            <person name="Secka A."/>
            <person name="Antonio M."/>
            <person name="Oren A."/>
            <person name="Chaudhuri R.R."/>
            <person name="La Ragione R."/>
            <person name="Hildebrand F."/>
            <person name="Pallen M.J."/>
        </authorList>
    </citation>
    <scope>NUCLEOTIDE SEQUENCE</scope>
    <source>
        <strain evidence="1">ChiHecec2B26-446</strain>
    </source>
</reference>
<comment type="caution">
    <text evidence="1">The sequence shown here is derived from an EMBL/GenBank/DDBJ whole genome shotgun (WGS) entry which is preliminary data.</text>
</comment>
<sequence length="632" mass="67236">MSHFVFRHAAGASTARPGRTSQALSCLLPCLLLFLLFPVLGSLWGCTAREAPSPLIMPGSAAQHQGRVSPVYEQWLYRQSLLGQARELLAATPAEKTLWRHTAALQDRDLVRRAAPAWVEYTRDFAPQKLFSSLQAALPVLSGLGLTGVWLDQAGEPDTAWVPEEADHARRTVSLQLDPALGSAREWQSLVTSLQAHGLQSGMRMTEAATGLGPDFMLQARGSDRHQGLYALWEVPERLWSLLPPAKSDWDVHPLNGDMVQALRKEGILPGTLSQERLSMTCGWAATGRVLTMDGQTRRLVYRYLATPWQPVLCWQDPSGRAKSLLAASLLQVTGLRRQTLCGVDLAGLTGLDVAPASADMRLALTPAPQALASLSQQIRRYGGWSLSLADTEADKPAPSGTDAGQLDLALLRAETDLGLADFVQAPCLKGAIASALASGDATALANLLRRLTSLPLQNCVFRVPSLKEVAGPAATAARSAETRTETRSVAEVRRDLAHLLCALPAGLPGLAFLPADCLLKARGQQVEPSAAGLMLTDVLKARAALDLSGARRVKISQPAKAVLVTTAALPGQGSLVTVLNFGAEPVTLSLPLLSGSISLTPHASTVSGALSLKARQAAHFLVGCAYRPPHG</sequence>
<protein>
    <submittedName>
        <fullName evidence="1">Uncharacterized protein</fullName>
    </submittedName>
</protein>
<dbReference type="AlphaFoldDB" id="A0A9D1PX56"/>
<evidence type="ECO:0000313" key="2">
    <source>
        <dbReference type="Proteomes" id="UP000886752"/>
    </source>
</evidence>
<gene>
    <name evidence="1" type="ORF">H9894_08560</name>
</gene>
<proteinExistence type="predicted"/>
<evidence type="ECO:0000313" key="1">
    <source>
        <dbReference type="EMBL" id="HIW01224.1"/>
    </source>
</evidence>
<name>A0A9D1PX56_9BACT</name>
<reference evidence="1" key="2">
    <citation type="submission" date="2021-04" db="EMBL/GenBank/DDBJ databases">
        <authorList>
            <person name="Gilroy R."/>
        </authorList>
    </citation>
    <scope>NUCLEOTIDE SEQUENCE</scope>
    <source>
        <strain evidence="1">ChiHecec2B26-446</strain>
    </source>
</reference>
<dbReference type="EMBL" id="DXHV01000075">
    <property type="protein sequence ID" value="HIW01224.1"/>
    <property type="molecule type" value="Genomic_DNA"/>
</dbReference>
<accession>A0A9D1PX56</accession>